<dbReference type="EMBL" id="JBBCAQ010000037">
    <property type="protein sequence ID" value="KAK7573871.1"/>
    <property type="molecule type" value="Genomic_DNA"/>
</dbReference>
<keyword evidence="2" id="KW-1185">Reference proteome</keyword>
<protein>
    <submittedName>
        <fullName evidence="1">Uncharacterized protein</fullName>
    </submittedName>
</protein>
<sequence>MTSTEFQSDPDTLSSKINAALISLFDECESDNSIKDECNSKLPSYIDMMFTYVFHVEYRRNMTNFQYASDFISSEFPFHDLIVRSKILEDKKLFEAVLYSKIFMDVEEFDANRHKYKSALVWVANFPLNDTLRLVSLDRIIYSIEMSTLNEIRDKVRKTWAILSEKVVNNLTEAFSKPERTRDRSSAPLAPVAQQSRYPMTDELKKILLDELNSLNLDARIKQQFAFDLKVRPDKDLIYWLDRIDALRLCSNTAVVVSSQDSQEMQQLSQIITKLEKMMERNEAHLISAAERIKGIDTVDSQLRSQELQNSWPVNLRLLEKMRMVKLQRSRLINRSH</sequence>
<accession>A0AAN9TJ99</accession>
<evidence type="ECO:0000313" key="1">
    <source>
        <dbReference type="EMBL" id="KAK7573871.1"/>
    </source>
</evidence>
<gene>
    <name evidence="1" type="ORF">V9T40_011062</name>
</gene>
<organism evidence="1 2">
    <name type="scientific">Parthenolecanium corni</name>
    <dbReference type="NCBI Taxonomy" id="536013"/>
    <lineage>
        <taxon>Eukaryota</taxon>
        <taxon>Metazoa</taxon>
        <taxon>Ecdysozoa</taxon>
        <taxon>Arthropoda</taxon>
        <taxon>Hexapoda</taxon>
        <taxon>Insecta</taxon>
        <taxon>Pterygota</taxon>
        <taxon>Neoptera</taxon>
        <taxon>Paraneoptera</taxon>
        <taxon>Hemiptera</taxon>
        <taxon>Sternorrhyncha</taxon>
        <taxon>Coccoidea</taxon>
        <taxon>Coccidae</taxon>
        <taxon>Parthenolecanium</taxon>
    </lineage>
</organism>
<evidence type="ECO:0000313" key="2">
    <source>
        <dbReference type="Proteomes" id="UP001367676"/>
    </source>
</evidence>
<comment type="caution">
    <text evidence="1">The sequence shown here is derived from an EMBL/GenBank/DDBJ whole genome shotgun (WGS) entry which is preliminary data.</text>
</comment>
<name>A0AAN9TJ99_9HEMI</name>
<reference evidence="1 2" key="1">
    <citation type="submission" date="2024-03" db="EMBL/GenBank/DDBJ databases">
        <title>Adaptation during the transition from Ophiocordyceps entomopathogen to insect associate is accompanied by gene loss and intensified selection.</title>
        <authorList>
            <person name="Ward C.M."/>
            <person name="Onetto C.A."/>
            <person name="Borneman A.R."/>
        </authorList>
    </citation>
    <scope>NUCLEOTIDE SEQUENCE [LARGE SCALE GENOMIC DNA]</scope>
    <source>
        <strain evidence="1">AWRI1</strain>
        <tissue evidence="1">Single Adult Female</tissue>
    </source>
</reference>
<dbReference type="Proteomes" id="UP001367676">
    <property type="component" value="Unassembled WGS sequence"/>
</dbReference>
<proteinExistence type="predicted"/>
<dbReference type="AlphaFoldDB" id="A0AAN9TJ99"/>